<dbReference type="AlphaFoldDB" id="A0AAV7NN38"/>
<sequence length="88" mass="9707">MHHDIQGLLNDFKDLASRITEAESSISALEDANAPAKKQTGVATQKPNLLVRELSELEDRNCRGNLQIFGLPENVEHDGICCAEFLES</sequence>
<gene>
    <name evidence="1" type="ORF">NDU88_002848</name>
</gene>
<name>A0AAV7NN38_PLEWA</name>
<evidence type="ECO:0000313" key="2">
    <source>
        <dbReference type="Proteomes" id="UP001066276"/>
    </source>
</evidence>
<evidence type="ECO:0000313" key="1">
    <source>
        <dbReference type="EMBL" id="KAJ1114613.1"/>
    </source>
</evidence>
<organism evidence="1 2">
    <name type="scientific">Pleurodeles waltl</name>
    <name type="common">Iberian ribbed newt</name>
    <dbReference type="NCBI Taxonomy" id="8319"/>
    <lineage>
        <taxon>Eukaryota</taxon>
        <taxon>Metazoa</taxon>
        <taxon>Chordata</taxon>
        <taxon>Craniata</taxon>
        <taxon>Vertebrata</taxon>
        <taxon>Euteleostomi</taxon>
        <taxon>Amphibia</taxon>
        <taxon>Batrachia</taxon>
        <taxon>Caudata</taxon>
        <taxon>Salamandroidea</taxon>
        <taxon>Salamandridae</taxon>
        <taxon>Pleurodelinae</taxon>
        <taxon>Pleurodeles</taxon>
    </lineage>
</organism>
<dbReference type="Proteomes" id="UP001066276">
    <property type="component" value="Chromosome 8"/>
</dbReference>
<keyword evidence="2" id="KW-1185">Reference proteome</keyword>
<accession>A0AAV7NN38</accession>
<proteinExistence type="predicted"/>
<comment type="caution">
    <text evidence="1">The sequence shown here is derived from an EMBL/GenBank/DDBJ whole genome shotgun (WGS) entry which is preliminary data.</text>
</comment>
<protein>
    <submittedName>
        <fullName evidence="1">Uncharacterized protein</fullName>
    </submittedName>
</protein>
<reference evidence="1" key="1">
    <citation type="journal article" date="2022" name="bioRxiv">
        <title>Sequencing and chromosome-scale assembly of the giantPleurodeles waltlgenome.</title>
        <authorList>
            <person name="Brown T."/>
            <person name="Elewa A."/>
            <person name="Iarovenko S."/>
            <person name="Subramanian E."/>
            <person name="Araus A.J."/>
            <person name="Petzold A."/>
            <person name="Susuki M."/>
            <person name="Suzuki K.-i.T."/>
            <person name="Hayashi T."/>
            <person name="Toyoda A."/>
            <person name="Oliveira C."/>
            <person name="Osipova E."/>
            <person name="Leigh N.D."/>
            <person name="Simon A."/>
            <person name="Yun M.H."/>
        </authorList>
    </citation>
    <scope>NUCLEOTIDE SEQUENCE</scope>
    <source>
        <strain evidence="1">20211129_DDA</strain>
        <tissue evidence="1">Liver</tissue>
    </source>
</reference>
<dbReference type="EMBL" id="JANPWB010000012">
    <property type="protein sequence ID" value="KAJ1114613.1"/>
    <property type="molecule type" value="Genomic_DNA"/>
</dbReference>